<keyword evidence="5" id="KW-0862">Zinc</keyword>
<reference evidence="11" key="1">
    <citation type="submission" date="2025-08" db="UniProtKB">
        <authorList>
            <consortium name="Ensembl"/>
        </authorList>
    </citation>
    <scope>IDENTIFICATION</scope>
</reference>
<feature type="domain" description="RING-type" evidence="9">
    <location>
        <begin position="16"/>
        <end position="57"/>
    </location>
</feature>
<evidence type="ECO:0000259" key="10">
    <source>
        <dbReference type="PROSITE" id="PS50188"/>
    </source>
</evidence>
<dbReference type="FunFam" id="2.60.120.920:FF:000004">
    <property type="entry name" value="Butyrophilin subfamily 1 member A1"/>
    <property type="match status" value="1"/>
</dbReference>
<dbReference type="PROSITE" id="PS50188">
    <property type="entry name" value="B302_SPRY"/>
    <property type="match status" value="1"/>
</dbReference>
<dbReference type="Gene3D" id="2.60.120.920">
    <property type="match status" value="1"/>
</dbReference>
<evidence type="ECO:0000256" key="2">
    <source>
        <dbReference type="ARBA" id="ARBA00022699"/>
    </source>
</evidence>
<dbReference type="InterPro" id="IPR013083">
    <property type="entry name" value="Znf_RING/FYVE/PHD"/>
</dbReference>
<organism evidence="11 12">
    <name type="scientific">Varanus komodoensis</name>
    <name type="common">Komodo dragon</name>
    <dbReference type="NCBI Taxonomy" id="61221"/>
    <lineage>
        <taxon>Eukaryota</taxon>
        <taxon>Metazoa</taxon>
        <taxon>Chordata</taxon>
        <taxon>Craniata</taxon>
        <taxon>Vertebrata</taxon>
        <taxon>Euteleostomi</taxon>
        <taxon>Lepidosauria</taxon>
        <taxon>Squamata</taxon>
        <taxon>Bifurcata</taxon>
        <taxon>Unidentata</taxon>
        <taxon>Episquamata</taxon>
        <taxon>Toxicofera</taxon>
        <taxon>Anguimorpha</taxon>
        <taxon>Paleoanguimorpha</taxon>
        <taxon>Varanoidea</taxon>
        <taxon>Varanidae</taxon>
        <taxon>Varanus</taxon>
    </lineage>
</organism>
<keyword evidence="12" id="KW-1185">Reference proteome</keyword>
<dbReference type="Pfam" id="PF00622">
    <property type="entry name" value="SPRY"/>
    <property type="match status" value="1"/>
</dbReference>
<dbReference type="Gene3D" id="3.30.40.10">
    <property type="entry name" value="Zinc/RING finger domain, C3HC4 (zinc finger)"/>
    <property type="match status" value="1"/>
</dbReference>
<comment type="similarity">
    <text evidence="1">Belongs to the ohanin/vespryn family.</text>
</comment>
<evidence type="ECO:0000256" key="6">
    <source>
        <dbReference type="ARBA" id="ARBA00034460"/>
    </source>
</evidence>
<comment type="function">
    <text evidence="6">Neurotoxin that produces dose-dependent hypolocomotion and hyperalgesia in mice. May directly act on the central nervous system, as it is 6500-fold more potent when administered intracerebroventricularly than intraperitoneal.</text>
</comment>
<dbReference type="InterPro" id="IPR017907">
    <property type="entry name" value="Znf_RING_CS"/>
</dbReference>
<dbReference type="PROSITE" id="PS00518">
    <property type="entry name" value="ZF_RING_1"/>
    <property type="match status" value="1"/>
</dbReference>
<dbReference type="CDD" id="cd12905">
    <property type="entry name" value="SPRY_PRY_A33L"/>
    <property type="match status" value="1"/>
</dbReference>
<evidence type="ECO:0000313" key="11">
    <source>
        <dbReference type="Ensembl" id="ENSVKKP00000006443.1"/>
    </source>
</evidence>
<dbReference type="PANTHER" id="PTHR24103">
    <property type="entry name" value="E3 UBIQUITIN-PROTEIN LIGASE TRIM"/>
    <property type="match status" value="1"/>
</dbReference>
<dbReference type="Pfam" id="PF13765">
    <property type="entry name" value="PRY"/>
    <property type="match status" value="1"/>
</dbReference>
<keyword evidence="8" id="KW-0175">Coiled coil</keyword>
<dbReference type="InterPro" id="IPR003877">
    <property type="entry name" value="SPRY_dom"/>
</dbReference>
<dbReference type="GO" id="GO:0008270">
    <property type="term" value="F:zinc ion binding"/>
    <property type="evidence" value="ECO:0007669"/>
    <property type="project" value="UniProtKB-KW"/>
</dbReference>
<protein>
    <recommendedName>
        <fullName evidence="13">Zinc-binding protein A33-like</fullName>
    </recommendedName>
</protein>
<evidence type="ECO:0000256" key="4">
    <source>
        <dbReference type="ARBA" id="ARBA00022771"/>
    </source>
</evidence>
<evidence type="ECO:0000256" key="8">
    <source>
        <dbReference type="SAM" id="Coils"/>
    </source>
</evidence>
<name>A0A8D2KT92_VARKO</name>
<evidence type="ECO:0000313" key="12">
    <source>
        <dbReference type="Proteomes" id="UP000694545"/>
    </source>
</evidence>
<evidence type="ECO:0000259" key="9">
    <source>
        <dbReference type="PROSITE" id="PS50089"/>
    </source>
</evidence>
<dbReference type="CDD" id="cd16594">
    <property type="entry name" value="RING-HC_TRIM7-like_C-IV"/>
    <property type="match status" value="1"/>
</dbReference>
<evidence type="ECO:0000256" key="1">
    <source>
        <dbReference type="ARBA" id="ARBA00009651"/>
    </source>
</evidence>
<dbReference type="Proteomes" id="UP000694545">
    <property type="component" value="Unplaced"/>
</dbReference>
<keyword evidence="2" id="KW-0528">Neurotoxin</keyword>
<dbReference type="InterPro" id="IPR013320">
    <property type="entry name" value="ConA-like_dom_sf"/>
</dbReference>
<keyword evidence="3" id="KW-0479">Metal-binding</keyword>
<feature type="coiled-coil region" evidence="8">
    <location>
        <begin position="163"/>
        <end position="197"/>
    </location>
</feature>
<dbReference type="PRINTS" id="PR01407">
    <property type="entry name" value="BUTYPHLNCDUF"/>
</dbReference>
<dbReference type="InterPro" id="IPR006574">
    <property type="entry name" value="PRY"/>
</dbReference>
<evidence type="ECO:0000256" key="7">
    <source>
        <dbReference type="PROSITE-ProRule" id="PRU00175"/>
    </source>
</evidence>
<dbReference type="SUPFAM" id="SSF49899">
    <property type="entry name" value="Concanavalin A-like lectins/glucanases"/>
    <property type="match status" value="1"/>
</dbReference>
<dbReference type="PROSITE" id="PS50089">
    <property type="entry name" value="ZF_RING_2"/>
    <property type="match status" value="1"/>
</dbReference>
<keyword evidence="2" id="KW-0800">Toxin</keyword>
<dbReference type="Pfam" id="PF15227">
    <property type="entry name" value="zf-C3HC4_4"/>
    <property type="match status" value="1"/>
</dbReference>
<dbReference type="InterPro" id="IPR001841">
    <property type="entry name" value="Znf_RING"/>
</dbReference>
<feature type="domain" description="B30.2/SPRY" evidence="10">
    <location>
        <begin position="231"/>
        <end position="427"/>
    </location>
</feature>
<proteinExistence type="inferred from homology"/>
<dbReference type="Ensembl" id="ENSVKKT00000006613.1">
    <property type="protein sequence ID" value="ENSVKKP00000006443.1"/>
    <property type="gene ID" value="ENSVKKG00000004670.1"/>
</dbReference>
<dbReference type="InterPro" id="IPR050143">
    <property type="entry name" value="TRIM/RBCC"/>
</dbReference>
<dbReference type="AlphaFoldDB" id="A0A8D2KT92"/>
<dbReference type="SMART" id="SM00449">
    <property type="entry name" value="SPRY"/>
    <property type="match status" value="1"/>
</dbReference>
<dbReference type="InterPro" id="IPR001870">
    <property type="entry name" value="B30.2/SPRY"/>
</dbReference>
<dbReference type="OMA" id="ICCDLFQ"/>
<accession>A0A8D2KT92</accession>
<dbReference type="SUPFAM" id="SSF57850">
    <property type="entry name" value="RING/U-box"/>
    <property type="match status" value="1"/>
</dbReference>
<dbReference type="InterPro" id="IPR003879">
    <property type="entry name" value="Butyrophylin_SPRY"/>
</dbReference>
<dbReference type="OrthoDB" id="6270329at2759"/>
<dbReference type="RefSeq" id="XP_044310413.1">
    <property type="nucleotide sequence ID" value="XM_044454478.1"/>
</dbReference>
<reference evidence="11" key="2">
    <citation type="submission" date="2025-09" db="UniProtKB">
        <authorList>
            <consortium name="Ensembl"/>
        </authorList>
    </citation>
    <scope>IDENTIFICATION</scope>
</reference>
<evidence type="ECO:0008006" key="13">
    <source>
        <dbReference type="Google" id="ProtNLM"/>
    </source>
</evidence>
<gene>
    <name evidence="11" type="primary">LOC123035846</name>
</gene>
<evidence type="ECO:0000256" key="3">
    <source>
        <dbReference type="ARBA" id="ARBA00022723"/>
    </source>
</evidence>
<sequence>MAHQSQEQSLREELTCAICFDLFRNPVMLDCMHHFCKECIQRYWDSCSEVATCPQCRRKFPSRSFRPQYLVSGVVETVRRCTSEEHRRKMQKHLQEALQSYKMEHKNLLRMKHVAKENICSLLKTSGELNAKIRAAFQHLHRTLEEEERTVLMDLARVKDKWLMKLERDSARLAEGVSELKKRMEHTQQALDKLGSSLLLEVENVAVRPAVQVGSLTTFSVQQYQDLYEGPLQYIFWRRMLKSISPAPAALTLDPDSAHPNLVLSEDLTAVTEREVPQSVTRSPRRFLQSVNVLAKESFDSGRHYWEVWVGNKTKWDLGVAAHSVDRAAKVKLCPDNGYWALRLREKSQYWAAATPWVRLKPQSLLRKVGVLLDCGARKVAFYNAEDMSHLFTFHQARARKFYPFFSTCFSDGNKNAEPMRICHLNM</sequence>
<dbReference type="SMART" id="SM00589">
    <property type="entry name" value="PRY"/>
    <property type="match status" value="1"/>
</dbReference>
<dbReference type="KEGG" id="vko:123035846"/>
<keyword evidence="4 7" id="KW-0863">Zinc-finger</keyword>
<dbReference type="InterPro" id="IPR043136">
    <property type="entry name" value="B30.2/SPRY_sf"/>
</dbReference>
<evidence type="ECO:0000256" key="5">
    <source>
        <dbReference type="ARBA" id="ARBA00022833"/>
    </source>
</evidence>
<dbReference type="GeneID" id="123035846"/>
<dbReference type="SMART" id="SM00184">
    <property type="entry name" value="RING"/>
    <property type="match status" value="1"/>
</dbReference>